<sequence length="174" mass="19373">MGNYISCTISSSKNAKSTKVIFPTGEIKQYKQTTNAAELMFESPNSFIANAKSLQIGRRFSALNADEDLEMGNVYVMFNMKRLNSLVTASDMGGLFLTAKSAACKKRVSFGTVRISPECSNEDGEVSKMELTKVNLDQVLEEYEAADMQQRRRSVCRSKKPLLETIIEEPSCSR</sequence>
<protein>
    <submittedName>
        <fullName evidence="1">Uncharacterized protein</fullName>
    </submittedName>
</protein>
<keyword evidence="2" id="KW-1185">Reference proteome</keyword>
<dbReference type="EMBL" id="BAABME010032289">
    <property type="protein sequence ID" value="GAA0148976.1"/>
    <property type="molecule type" value="Genomic_DNA"/>
</dbReference>
<dbReference type="Pfam" id="PF14009">
    <property type="entry name" value="PADRE"/>
    <property type="match status" value="1"/>
</dbReference>
<evidence type="ECO:0000313" key="2">
    <source>
        <dbReference type="Proteomes" id="UP001454036"/>
    </source>
</evidence>
<dbReference type="InterPro" id="IPR025322">
    <property type="entry name" value="PADRE_dom"/>
</dbReference>
<accession>A0AAV3PDC2</accession>
<organism evidence="1 2">
    <name type="scientific">Lithospermum erythrorhizon</name>
    <name type="common">Purple gromwell</name>
    <name type="synonym">Lithospermum officinale var. erythrorhizon</name>
    <dbReference type="NCBI Taxonomy" id="34254"/>
    <lineage>
        <taxon>Eukaryota</taxon>
        <taxon>Viridiplantae</taxon>
        <taxon>Streptophyta</taxon>
        <taxon>Embryophyta</taxon>
        <taxon>Tracheophyta</taxon>
        <taxon>Spermatophyta</taxon>
        <taxon>Magnoliopsida</taxon>
        <taxon>eudicotyledons</taxon>
        <taxon>Gunneridae</taxon>
        <taxon>Pentapetalae</taxon>
        <taxon>asterids</taxon>
        <taxon>lamiids</taxon>
        <taxon>Boraginales</taxon>
        <taxon>Boraginaceae</taxon>
        <taxon>Boraginoideae</taxon>
        <taxon>Lithospermeae</taxon>
        <taxon>Lithospermum</taxon>
    </lineage>
</organism>
<dbReference type="PANTHER" id="PTHR33052">
    <property type="entry name" value="DUF4228 DOMAIN PROTEIN-RELATED"/>
    <property type="match status" value="1"/>
</dbReference>
<dbReference type="AlphaFoldDB" id="A0AAV3PDC2"/>
<comment type="caution">
    <text evidence="1">The sequence shown here is derived from an EMBL/GenBank/DDBJ whole genome shotgun (WGS) entry which is preliminary data.</text>
</comment>
<gene>
    <name evidence="1" type="ORF">LIER_43030</name>
</gene>
<evidence type="ECO:0000313" key="1">
    <source>
        <dbReference type="EMBL" id="GAA0148976.1"/>
    </source>
</evidence>
<proteinExistence type="predicted"/>
<dbReference type="Proteomes" id="UP001454036">
    <property type="component" value="Unassembled WGS sequence"/>
</dbReference>
<reference evidence="1 2" key="1">
    <citation type="submission" date="2024-01" db="EMBL/GenBank/DDBJ databases">
        <title>The complete chloroplast genome sequence of Lithospermum erythrorhizon: insights into the phylogenetic relationship among Boraginaceae species and the maternal lineages of purple gromwells.</title>
        <authorList>
            <person name="Okada T."/>
            <person name="Watanabe K."/>
        </authorList>
    </citation>
    <scope>NUCLEOTIDE SEQUENCE [LARGE SCALE GENOMIC DNA]</scope>
</reference>
<name>A0AAV3PDC2_LITER</name>